<dbReference type="EMBL" id="JAZGSY010000146">
    <property type="protein sequence ID" value="KAL1839669.1"/>
    <property type="molecule type" value="Genomic_DNA"/>
</dbReference>
<evidence type="ECO:0000313" key="1">
    <source>
        <dbReference type="EMBL" id="KAL1839669.1"/>
    </source>
</evidence>
<keyword evidence="2" id="KW-1185">Reference proteome</keyword>
<sequence length="235" mass="27843">MMGPAFAPWLREYLEWYSKKNWTWRNLNAVDSPHFLEDLEAKWELGLADEVEDVLRMVIWTGNEDKIGKLLSSGSLFRDNPHLLYTIIRHRQLLFQQYMKFLHEDYFTSCQANIFRIDVVAELAERRLCSDSKRAAINDHFDREMEGLPECSKDFYGGIELWDGILHEAFCNFEPPDGHEDCNPRRRYEALQMSVQQELDKLGFLRDSDKIKLKERRKKWGLPTIQRNSRAAVRV</sequence>
<comment type="caution">
    <text evidence="1">The sequence shown here is derived from an EMBL/GenBank/DDBJ whole genome shotgun (WGS) entry which is preliminary data.</text>
</comment>
<name>A0ABR3VCU5_HUMIN</name>
<dbReference type="Proteomes" id="UP001583172">
    <property type="component" value="Unassembled WGS sequence"/>
</dbReference>
<evidence type="ECO:0000313" key="2">
    <source>
        <dbReference type="Proteomes" id="UP001583172"/>
    </source>
</evidence>
<proteinExistence type="predicted"/>
<organism evidence="1 2">
    <name type="scientific">Humicola insolens</name>
    <name type="common">Soft-rot fungus</name>
    <dbReference type="NCBI Taxonomy" id="85995"/>
    <lineage>
        <taxon>Eukaryota</taxon>
        <taxon>Fungi</taxon>
        <taxon>Dikarya</taxon>
        <taxon>Ascomycota</taxon>
        <taxon>Pezizomycotina</taxon>
        <taxon>Sordariomycetes</taxon>
        <taxon>Sordariomycetidae</taxon>
        <taxon>Sordariales</taxon>
        <taxon>Chaetomiaceae</taxon>
        <taxon>Mycothermus</taxon>
    </lineage>
</organism>
<gene>
    <name evidence="1" type="ORF">VTJ49DRAFT_1279</name>
</gene>
<protein>
    <submittedName>
        <fullName evidence="1">Uncharacterized protein</fullName>
    </submittedName>
</protein>
<reference evidence="1 2" key="1">
    <citation type="journal article" date="2024" name="Commun. Biol.">
        <title>Comparative genomic analysis of thermophilic fungi reveals convergent evolutionary adaptations and gene losses.</title>
        <authorList>
            <person name="Steindorff A.S."/>
            <person name="Aguilar-Pontes M.V."/>
            <person name="Robinson A.J."/>
            <person name="Andreopoulos B."/>
            <person name="LaButti K."/>
            <person name="Kuo A."/>
            <person name="Mondo S."/>
            <person name="Riley R."/>
            <person name="Otillar R."/>
            <person name="Haridas S."/>
            <person name="Lipzen A."/>
            <person name="Grimwood J."/>
            <person name="Schmutz J."/>
            <person name="Clum A."/>
            <person name="Reid I.D."/>
            <person name="Moisan M.C."/>
            <person name="Butler G."/>
            <person name="Nguyen T.T.M."/>
            <person name="Dewar K."/>
            <person name="Conant G."/>
            <person name="Drula E."/>
            <person name="Henrissat B."/>
            <person name="Hansel C."/>
            <person name="Singer S."/>
            <person name="Hutchinson M.I."/>
            <person name="de Vries R.P."/>
            <person name="Natvig D.O."/>
            <person name="Powell A.J."/>
            <person name="Tsang A."/>
            <person name="Grigoriev I.V."/>
        </authorList>
    </citation>
    <scope>NUCLEOTIDE SEQUENCE [LARGE SCALE GENOMIC DNA]</scope>
    <source>
        <strain evidence="1 2">CBS 620.91</strain>
    </source>
</reference>
<accession>A0ABR3VCU5</accession>